<evidence type="ECO:0000256" key="3">
    <source>
        <dbReference type="ARBA" id="ARBA00023125"/>
    </source>
</evidence>
<gene>
    <name evidence="7" type="ORF">BJ979_002034</name>
</gene>
<dbReference type="GO" id="GO:0003700">
    <property type="term" value="F:DNA-binding transcription factor activity"/>
    <property type="evidence" value="ECO:0007669"/>
    <property type="project" value="TreeGrafter"/>
</dbReference>
<accession>A0A852YJT0</accession>
<dbReference type="InterPro" id="IPR050109">
    <property type="entry name" value="HTH-type_TetR-like_transc_reg"/>
</dbReference>
<keyword evidence="2" id="KW-0805">Transcription regulation</keyword>
<dbReference type="SUPFAM" id="SSF46689">
    <property type="entry name" value="Homeodomain-like"/>
    <property type="match status" value="1"/>
</dbReference>
<sequence length="202" mass="22049">MTDIGTPSRRERLVQAALRVMERDGLAATSTRAIAREAGVSSAAVQREFGGFGPLASDVVEHLVAAEGDAALWALITTENDVVAIVREALRSYLQLVQQRPGAEQTLLEVTLLGLRRADLDGLPQRQYDRYREVMRELLSIVARRAGIQWDVDADQLAGFALAMTDGVTLAWLVDRDDAAAERTLELAAETIAAHARSRQTV</sequence>
<evidence type="ECO:0000259" key="6">
    <source>
        <dbReference type="PROSITE" id="PS50977"/>
    </source>
</evidence>
<protein>
    <submittedName>
        <fullName evidence="7">AcrR family transcriptional regulator</fullName>
    </submittedName>
</protein>
<feature type="DNA-binding region" description="H-T-H motif" evidence="5">
    <location>
        <begin position="30"/>
        <end position="49"/>
    </location>
</feature>
<evidence type="ECO:0000313" key="7">
    <source>
        <dbReference type="EMBL" id="NYG99408.1"/>
    </source>
</evidence>
<dbReference type="PROSITE" id="PS50977">
    <property type="entry name" value="HTH_TETR_2"/>
    <property type="match status" value="1"/>
</dbReference>
<dbReference type="EMBL" id="JACBZY010000001">
    <property type="protein sequence ID" value="NYG99408.1"/>
    <property type="molecule type" value="Genomic_DNA"/>
</dbReference>
<comment type="caution">
    <text evidence="7">The sequence shown here is derived from an EMBL/GenBank/DDBJ whole genome shotgun (WGS) entry which is preliminary data.</text>
</comment>
<dbReference type="InterPro" id="IPR036271">
    <property type="entry name" value="Tet_transcr_reg_TetR-rel_C_sf"/>
</dbReference>
<dbReference type="AlphaFoldDB" id="A0A852YJT0"/>
<feature type="domain" description="HTH tetR-type" evidence="6">
    <location>
        <begin position="7"/>
        <end position="67"/>
    </location>
</feature>
<dbReference type="Pfam" id="PF13977">
    <property type="entry name" value="TetR_C_6"/>
    <property type="match status" value="1"/>
</dbReference>
<dbReference type="RefSeq" id="WP_179567593.1">
    <property type="nucleotide sequence ID" value="NZ_JACBZY010000001.1"/>
</dbReference>
<keyword evidence="3 5" id="KW-0238">DNA-binding</keyword>
<evidence type="ECO:0000256" key="5">
    <source>
        <dbReference type="PROSITE-ProRule" id="PRU00335"/>
    </source>
</evidence>
<keyword evidence="1" id="KW-0678">Repressor</keyword>
<dbReference type="InterPro" id="IPR039538">
    <property type="entry name" value="BetI_C"/>
</dbReference>
<dbReference type="Pfam" id="PF00440">
    <property type="entry name" value="TetR_N"/>
    <property type="match status" value="1"/>
</dbReference>
<dbReference type="Proteomes" id="UP000553888">
    <property type="component" value="Unassembled WGS sequence"/>
</dbReference>
<name>A0A852YJT0_9MICO</name>
<evidence type="ECO:0000256" key="4">
    <source>
        <dbReference type="ARBA" id="ARBA00023163"/>
    </source>
</evidence>
<dbReference type="GO" id="GO:0000976">
    <property type="term" value="F:transcription cis-regulatory region binding"/>
    <property type="evidence" value="ECO:0007669"/>
    <property type="project" value="TreeGrafter"/>
</dbReference>
<dbReference type="SUPFAM" id="SSF48498">
    <property type="entry name" value="Tetracyclin repressor-like, C-terminal domain"/>
    <property type="match status" value="1"/>
</dbReference>
<keyword evidence="8" id="KW-1185">Reference proteome</keyword>
<keyword evidence="4" id="KW-0804">Transcription</keyword>
<reference evidence="7 8" key="1">
    <citation type="submission" date="2020-07" db="EMBL/GenBank/DDBJ databases">
        <title>Sequencing the genomes of 1000 actinobacteria strains.</title>
        <authorList>
            <person name="Klenk H.-P."/>
        </authorList>
    </citation>
    <scope>NUCLEOTIDE SEQUENCE [LARGE SCALE GENOMIC DNA]</scope>
    <source>
        <strain evidence="7 8">DSM 23141</strain>
    </source>
</reference>
<dbReference type="PANTHER" id="PTHR30055">
    <property type="entry name" value="HTH-TYPE TRANSCRIPTIONAL REGULATOR RUTR"/>
    <property type="match status" value="1"/>
</dbReference>
<dbReference type="PANTHER" id="PTHR30055:SF226">
    <property type="entry name" value="HTH-TYPE TRANSCRIPTIONAL REGULATOR PKSA"/>
    <property type="match status" value="1"/>
</dbReference>
<evidence type="ECO:0000256" key="1">
    <source>
        <dbReference type="ARBA" id="ARBA00022491"/>
    </source>
</evidence>
<evidence type="ECO:0000313" key="8">
    <source>
        <dbReference type="Proteomes" id="UP000553888"/>
    </source>
</evidence>
<dbReference type="InterPro" id="IPR001647">
    <property type="entry name" value="HTH_TetR"/>
</dbReference>
<proteinExistence type="predicted"/>
<dbReference type="Gene3D" id="1.10.357.10">
    <property type="entry name" value="Tetracycline Repressor, domain 2"/>
    <property type="match status" value="1"/>
</dbReference>
<organism evidence="7 8">
    <name type="scientific">Schumannella luteola</name>
    <dbReference type="NCBI Taxonomy" id="472059"/>
    <lineage>
        <taxon>Bacteria</taxon>
        <taxon>Bacillati</taxon>
        <taxon>Actinomycetota</taxon>
        <taxon>Actinomycetes</taxon>
        <taxon>Micrococcales</taxon>
        <taxon>Microbacteriaceae</taxon>
        <taxon>Schumannella</taxon>
    </lineage>
</organism>
<evidence type="ECO:0000256" key="2">
    <source>
        <dbReference type="ARBA" id="ARBA00023015"/>
    </source>
</evidence>
<dbReference type="InterPro" id="IPR009057">
    <property type="entry name" value="Homeodomain-like_sf"/>
</dbReference>